<gene>
    <name evidence="2" type="ORF">URODEC1_LOCUS1725</name>
</gene>
<dbReference type="Proteomes" id="UP001497457">
    <property type="component" value="Chromosome 1b"/>
</dbReference>
<keyword evidence="3" id="KW-1185">Reference proteome</keyword>
<dbReference type="EMBL" id="OZ075111">
    <property type="protein sequence ID" value="CAL4887432.1"/>
    <property type="molecule type" value="Genomic_DNA"/>
</dbReference>
<feature type="domain" description="Nucleolar protein 58/56 N-terminal" evidence="1">
    <location>
        <begin position="28"/>
        <end position="88"/>
    </location>
</feature>
<dbReference type="AlphaFoldDB" id="A0ABC8VBG4"/>
<accession>A0ABC8VBG4</accession>
<evidence type="ECO:0000313" key="3">
    <source>
        <dbReference type="Proteomes" id="UP001497457"/>
    </source>
</evidence>
<organism evidence="2 3">
    <name type="scientific">Urochloa decumbens</name>
    <dbReference type="NCBI Taxonomy" id="240449"/>
    <lineage>
        <taxon>Eukaryota</taxon>
        <taxon>Viridiplantae</taxon>
        <taxon>Streptophyta</taxon>
        <taxon>Embryophyta</taxon>
        <taxon>Tracheophyta</taxon>
        <taxon>Spermatophyta</taxon>
        <taxon>Magnoliopsida</taxon>
        <taxon>Liliopsida</taxon>
        <taxon>Poales</taxon>
        <taxon>Poaceae</taxon>
        <taxon>PACMAD clade</taxon>
        <taxon>Panicoideae</taxon>
        <taxon>Panicodae</taxon>
        <taxon>Paniceae</taxon>
        <taxon>Melinidinae</taxon>
        <taxon>Urochloa</taxon>
    </lineage>
</organism>
<dbReference type="PANTHER" id="PTHR10894">
    <property type="entry name" value="NUCLEOLAR PROTEIN 5 NUCLEOLAR PROTEIN NOP5 NOP58"/>
    <property type="match status" value="1"/>
</dbReference>
<protein>
    <recommendedName>
        <fullName evidence="1">Nucleolar protein 58/56 N-terminal domain-containing protein</fullName>
    </recommendedName>
</protein>
<evidence type="ECO:0000259" key="1">
    <source>
        <dbReference type="Pfam" id="PF08156"/>
    </source>
</evidence>
<dbReference type="PANTHER" id="PTHR10894:SF14">
    <property type="entry name" value="EXPRESSED PROTEIN"/>
    <property type="match status" value="1"/>
</dbReference>
<proteinExistence type="predicted"/>
<evidence type="ECO:0000313" key="2">
    <source>
        <dbReference type="EMBL" id="CAL4887432.1"/>
    </source>
</evidence>
<reference evidence="2 3" key="2">
    <citation type="submission" date="2024-10" db="EMBL/GenBank/DDBJ databases">
        <authorList>
            <person name="Ryan C."/>
        </authorList>
    </citation>
    <scope>NUCLEOTIDE SEQUENCE [LARGE SCALE GENOMIC DNA]</scope>
</reference>
<name>A0ABC8VBG4_9POAL</name>
<dbReference type="InterPro" id="IPR012974">
    <property type="entry name" value="NOP58/56_N"/>
</dbReference>
<sequence length="314" mass="35668">MGRRRRKGRATSPTSSIVDRLKNRGLMLLLFETPTGFAVFRSSEVFFHLPDNMEGIWANFADEGQANFVVMRKEFQTFEDKASAINAAGVNKQLADMISRWLLPEMKLDVGKPEYKTIIESTLGITCVHNGIVMEIMWGIQHLLHKLVPKEKTEVAKEDRLPMSQGLKMLLSRYGFDVKPEMVNERIVKTASALFECDAVYNICSSYLCECSLRFKNISGINCENWSALKLATALKVIFCPEEEQGNDFREVLSEDELLKSKGEAPKYYGILSAAKCLRTYEKIRSVYRVRIEKKILLGSLIKKTKQACEAEQA</sequence>
<dbReference type="Pfam" id="PF08156">
    <property type="entry name" value="NOP5NT"/>
    <property type="match status" value="1"/>
</dbReference>
<reference evidence="3" key="1">
    <citation type="submission" date="2024-06" db="EMBL/GenBank/DDBJ databases">
        <authorList>
            <person name="Ryan C."/>
        </authorList>
    </citation>
    <scope>NUCLEOTIDE SEQUENCE [LARGE SCALE GENOMIC DNA]</scope>
</reference>
<dbReference type="InterPro" id="IPR045056">
    <property type="entry name" value="Nop56/Nop58"/>
</dbReference>